<accession>A0A0U0WEN3</accession>
<sequence>MVVSGVGGHGGTGGMLWGHSGVGGAAGGPATLTLNGVDAANGGRPTVTVSVNDGPQVQALMDSGSTAALFPESMVNPASLGTPGQQSQYAFGPPEDRTIDFYTTYTAVLNFGDGVLTKPMTIGVITAETHNGMPVTPNEAILGVGANTENLPNFATSPVQQLPGALSQGVLFNEQAAHPYVEFGPNPVAPFASVSGAPVTDDLTISVNNGAFQDLTGAFVDTGGNGGNIPSDIVNGYQPGQYLPAGTQIQVDIPNGQGGAEQLYSETVGANSMQVTVSQTAPPPNGPGAFNTGNYVFKQMPIYFSYSPAGGTIEFDPAI</sequence>
<protein>
    <submittedName>
        <fullName evidence="2">PE-PGRS family protein</fullName>
    </submittedName>
</protein>
<dbReference type="Proteomes" id="UP000198875">
    <property type="component" value="Unassembled WGS sequence"/>
</dbReference>
<organism evidence="2 3">
    <name type="scientific">Mycobacterium bohemicum DSM 44277</name>
    <dbReference type="NCBI Taxonomy" id="1236609"/>
    <lineage>
        <taxon>Bacteria</taxon>
        <taxon>Bacillati</taxon>
        <taxon>Actinomycetota</taxon>
        <taxon>Actinomycetes</taxon>
        <taxon>Mycobacteriales</taxon>
        <taxon>Mycobacteriaceae</taxon>
        <taxon>Mycobacterium</taxon>
    </lineage>
</organism>
<dbReference type="InterPro" id="IPR048054">
    <property type="entry name" value="PecA_C"/>
</dbReference>
<evidence type="ECO:0000313" key="2">
    <source>
        <dbReference type="EMBL" id="CPR13408.1"/>
    </source>
</evidence>
<evidence type="ECO:0000313" key="3">
    <source>
        <dbReference type="Proteomes" id="UP000198875"/>
    </source>
</evidence>
<proteinExistence type="predicted"/>
<evidence type="ECO:0000259" key="1">
    <source>
        <dbReference type="Pfam" id="PF20729"/>
    </source>
</evidence>
<dbReference type="Gene3D" id="2.40.70.10">
    <property type="entry name" value="Acid Proteases"/>
    <property type="match status" value="1"/>
</dbReference>
<dbReference type="SUPFAM" id="SSF50630">
    <property type="entry name" value="Acid proteases"/>
    <property type="match status" value="1"/>
</dbReference>
<gene>
    <name evidence="2" type="ORF">BN971_04718</name>
</gene>
<feature type="domain" description="PE cleavage protein A C-terminal" evidence="1">
    <location>
        <begin position="40"/>
        <end position="310"/>
    </location>
</feature>
<name>A0A0U0WEN3_MYCBE</name>
<dbReference type="AlphaFoldDB" id="A0A0U0WEN3"/>
<dbReference type="GO" id="GO:0004190">
    <property type="term" value="F:aspartic-type endopeptidase activity"/>
    <property type="evidence" value="ECO:0007669"/>
    <property type="project" value="InterPro"/>
</dbReference>
<dbReference type="RefSeq" id="WP_249262775.1">
    <property type="nucleotide sequence ID" value="NZ_CSTD01000007.1"/>
</dbReference>
<reference evidence="2 3" key="1">
    <citation type="submission" date="2015-03" db="EMBL/GenBank/DDBJ databases">
        <authorList>
            <person name="Murphy D."/>
        </authorList>
    </citation>
    <scope>NUCLEOTIDE SEQUENCE [LARGE SCALE GENOMIC DNA]</scope>
    <source>
        <strain evidence="2 3">DSM 44277</strain>
    </source>
</reference>
<dbReference type="EMBL" id="CSTD01000007">
    <property type="protein sequence ID" value="CPR13408.1"/>
    <property type="molecule type" value="Genomic_DNA"/>
</dbReference>
<dbReference type="Pfam" id="PF20729">
    <property type="entry name" value="PE-PGRS_C"/>
    <property type="match status" value="1"/>
</dbReference>
<dbReference type="InterPro" id="IPR021109">
    <property type="entry name" value="Peptidase_aspartic_dom_sf"/>
</dbReference>